<comment type="similarity">
    <text evidence="1">Belongs to the membrane fusion protein (MFP) (TC 8.A.1) family.</text>
</comment>
<accession>A0A2S9ILF1</accession>
<dbReference type="AlphaFoldDB" id="A0A2S9ILF1"/>
<evidence type="ECO:0000256" key="1">
    <source>
        <dbReference type="ARBA" id="ARBA00009477"/>
    </source>
</evidence>
<gene>
    <name evidence="6" type="ORF">C5748_21955</name>
</gene>
<dbReference type="EMBL" id="PVBR01000021">
    <property type="protein sequence ID" value="PRD41357.1"/>
    <property type="molecule type" value="Genomic_DNA"/>
</dbReference>
<reference evidence="6 7" key="1">
    <citation type="submission" date="2018-02" db="EMBL/GenBank/DDBJ databases">
        <title>The draft genome of Phyllobacterium sp. 1N-3.</title>
        <authorList>
            <person name="Liu L."/>
            <person name="Li L."/>
            <person name="Zhang X."/>
            <person name="Wang T."/>
            <person name="Liang L."/>
        </authorList>
    </citation>
    <scope>NUCLEOTIDE SEQUENCE [LARGE SCALE GENOMIC DNA]</scope>
    <source>
        <strain evidence="6 7">1N-3</strain>
    </source>
</reference>
<dbReference type="InterPro" id="IPR006143">
    <property type="entry name" value="RND_pump_MFP"/>
</dbReference>
<dbReference type="PANTHER" id="PTHR30469:SF11">
    <property type="entry name" value="BLL4320 PROTEIN"/>
    <property type="match status" value="1"/>
</dbReference>
<keyword evidence="2" id="KW-0175">Coiled coil</keyword>
<organism evidence="6 7">
    <name type="scientific">Phyllobacterium phragmitis</name>
    <dbReference type="NCBI Taxonomy" id="2670329"/>
    <lineage>
        <taxon>Bacteria</taxon>
        <taxon>Pseudomonadati</taxon>
        <taxon>Pseudomonadota</taxon>
        <taxon>Alphaproteobacteria</taxon>
        <taxon>Hyphomicrobiales</taxon>
        <taxon>Phyllobacteriaceae</taxon>
        <taxon>Phyllobacterium</taxon>
    </lineage>
</organism>
<feature type="domain" description="Multidrug resistance protein MdtA-like barrel-sandwich hybrid" evidence="4">
    <location>
        <begin position="70"/>
        <end position="189"/>
    </location>
</feature>
<feature type="region of interest" description="Disordered" evidence="3">
    <location>
        <begin position="305"/>
        <end position="331"/>
    </location>
</feature>
<dbReference type="Gene3D" id="2.40.50.100">
    <property type="match status" value="1"/>
</dbReference>
<dbReference type="InterPro" id="IPR058792">
    <property type="entry name" value="Beta-barrel_RND_2"/>
</dbReference>
<evidence type="ECO:0000259" key="4">
    <source>
        <dbReference type="Pfam" id="PF25917"/>
    </source>
</evidence>
<feature type="coiled-coil region" evidence="2">
    <location>
        <begin position="140"/>
        <end position="167"/>
    </location>
</feature>
<sequence>MIKRLVLAIIFIALVCGGLVGYNLFRDRAIKEYFANMQQPALTVSTVTVDPSKWTPNIEAIGSANASEGVDLTVEVAGIIKKIGFTANQRVKQGDVLVQLDDSIEKADLAAAQADATLNEANYKRAQTLRTQGVGAISNVDTTRAAMESAQAQVAKLQATLDQKRLVAPFSGTIGIPQIDIGQYLTPGNVVATLQNLDTMRVDFTVPEQSLSRLKIGQPVQVGFTDDKFEFKGKITGIDPKIDPATRLVSVRAQVQNPEGKLNPGQFVQVRIELPVEDNIVALPQTTVVTSLYGDYVFVVRPGKPKPENTPAATSSTAANAEADEKPADEKQAEPLFVDQVFVKLGRRSRSLVEVTSGLSDGDVVVTAGQNRLTQGARVVIDNTVNPADTANQQ</sequence>
<protein>
    <submittedName>
        <fullName evidence="6">Efflux transporter periplasmic adaptor subunit</fullName>
    </submittedName>
</protein>
<dbReference type="Pfam" id="PF25917">
    <property type="entry name" value="BSH_RND"/>
    <property type="match status" value="1"/>
</dbReference>
<keyword evidence="7" id="KW-1185">Reference proteome</keyword>
<dbReference type="Gene3D" id="2.40.420.20">
    <property type="match status" value="1"/>
</dbReference>
<dbReference type="SUPFAM" id="SSF111369">
    <property type="entry name" value="HlyD-like secretion proteins"/>
    <property type="match status" value="1"/>
</dbReference>
<dbReference type="NCBIfam" id="TIGR01730">
    <property type="entry name" value="RND_mfp"/>
    <property type="match status" value="1"/>
</dbReference>
<name>A0A2S9ILF1_9HYPH</name>
<dbReference type="Gene3D" id="2.40.30.170">
    <property type="match status" value="1"/>
</dbReference>
<evidence type="ECO:0000256" key="3">
    <source>
        <dbReference type="SAM" id="MobiDB-lite"/>
    </source>
</evidence>
<evidence type="ECO:0000259" key="5">
    <source>
        <dbReference type="Pfam" id="PF25954"/>
    </source>
</evidence>
<dbReference type="FunFam" id="2.40.30.170:FF:000010">
    <property type="entry name" value="Efflux RND transporter periplasmic adaptor subunit"/>
    <property type="match status" value="1"/>
</dbReference>
<dbReference type="GO" id="GO:0015562">
    <property type="term" value="F:efflux transmembrane transporter activity"/>
    <property type="evidence" value="ECO:0007669"/>
    <property type="project" value="TreeGrafter"/>
</dbReference>
<dbReference type="GO" id="GO:1990281">
    <property type="term" value="C:efflux pump complex"/>
    <property type="evidence" value="ECO:0007669"/>
    <property type="project" value="TreeGrafter"/>
</dbReference>
<feature type="compositionally biased region" description="Low complexity" evidence="3">
    <location>
        <begin position="309"/>
        <end position="321"/>
    </location>
</feature>
<dbReference type="PANTHER" id="PTHR30469">
    <property type="entry name" value="MULTIDRUG RESISTANCE PROTEIN MDTA"/>
    <property type="match status" value="1"/>
</dbReference>
<feature type="domain" description="CusB-like beta-barrel" evidence="5">
    <location>
        <begin position="202"/>
        <end position="273"/>
    </location>
</feature>
<dbReference type="Proteomes" id="UP000239434">
    <property type="component" value="Unassembled WGS sequence"/>
</dbReference>
<dbReference type="RefSeq" id="WP_105744356.1">
    <property type="nucleotide sequence ID" value="NZ_PVBR01000021.1"/>
</dbReference>
<evidence type="ECO:0000256" key="2">
    <source>
        <dbReference type="SAM" id="Coils"/>
    </source>
</evidence>
<dbReference type="Pfam" id="PF25954">
    <property type="entry name" value="Beta-barrel_RND_2"/>
    <property type="match status" value="1"/>
</dbReference>
<dbReference type="InterPro" id="IPR058625">
    <property type="entry name" value="MdtA-like_BSH"/>
</dbReference>
<evidence type="ECO:0000313" key="6">
    <source>
        <dbReference type="EMBL" id="PRD41357.1"/>
    </source>
</evidence>
<comment type="caution">
    <text evidence="6">The sequence shown here is derived from an EMBL/GenBank/DDBJ whole genome shotgun (WGS) entry which is preliminary data.</text>
</comment>
<dbReference type="Gene3D" id="1.10.287.470">
    <property type="entry name" value="Helix hairpin bin"/>
    <property type="match status" value="1"/>
</dbReference>
<proteinExistence type="inferred from homology"/>
<evidence type="ECO:0000313" key="7">
    <source>
        <dbReference type="Proteomes" id="UP000239434"/>
    </source>
</evidence>